<dbReference type="EC" id="7.6.2.9" evidence="5"/>
<evidence type="ECO:0000313" key="8">
    <source>
        <dbReference type="EMBL" id="NEG69918.1"/>
    </source>
</evidence>
<dbReference type="InterPro" id="IPR003439">
    <property type="entry name" value="ABC_transporter-like_ATP-bd"/>
</dbReference>
<dbReference type="PANTHER" id="PTHR43117:SF4">
    <property type="entry name" value="OSMOPROTECTANT IMPORT ATP-BINDING PROTEIN OSMV"/>
    <property type="match status" value="1"/>
</dbReference>
<keyword evidence="4 8" id="KW-0067">ATP-binding</keyword>
<evidence type="ECO:0000256" key="6">
    <source>
        <dbReference type="SAM" id="MobiDB-lite"/>
    </source>
</evidence>
<dbReference type="SMART" id="SM00382">
    <property type="entry name" value="AAA"/>
    <property type="match status" value="1"/>
</dbReference>
<evidence type="ECO:0000256" key="1">
    <source>
        <dbReference type="ARBA" id="ARBA00005417"/>
    </source>
</evidence>
<evidence type="ECO:0000313" key="9">
    <source>
        <dbReference type="Proteomes" id="UP000469292"/>
    </source>
</evidence>
<dbReference type="InterPro" id="IPR017871">
    <property type="entry name" value="ABC_transporter-like_CS"/>
</dbReference>
<dbReference type="InterPro" id="IPR003593">
    <property type="entry name" value="AAA+_ATPase"/>
</dbReference>
<reference evidence="8 9" key="1">
    <citation type="submission" date="2019-09" db="EMBL/GenBank/DDBJ databases">
        <title>Phylogenetic characterization of a novel taxon of the genus Bifidobacterium: Bifidobacterium choloepi sp. nov.</title>
        <authorList>
            <person name="Modesto M."/>
            <person name="Satti M."/>
        </authorList>
    </citation>
    <scope>NUCLEOTIDE SEQUENCE [LARGE SCALE GENOMIC DNA]</scope>
    <source>
        <strain evidence="8 9">BRDM6</strain>
    </source>
</reference>
<protein>
    <recommendedName>
        <fullName evidence="5">ABC-type quaternary amine transporter</fullName>
        <ecNumber evidence="5">7.6.2.9</ecNumber>
    </recommendedName>
</protein>
<accession>A0A6I5MZ43</accession>
<dbReference type="GO" id="GO:0005524">
    <property type="term" value="F:ATP binding"/>
    <property type="evidence" value="ECO:0007669"/>
    <property type="project" value="UniProtKB-KW"/>
</dbReference>
<feature type="compositionally biased region" description="Basic and acidic residues" evidence="6">
    <location>
        <begin position="246"/>
        <end position="261"/>
    </location>
</feature>
<dbReference type="Pfam" id="PF00005">
    <property type="entry name" value="ABC_tran"/>
    <property type="match status" value="1"/>
</dbReference>
<evidence type="ECO:0000256" key="3">
    <source>
        <dbReference type="ARBA" id="ARBA00022741"/>
    </source>
</evidence>
<evidence type="ECO:0000259" key="7">
    <source>
        <dbReference type="PROSITE" id="PS50893"/>
    </source>
</evidence>
<dbReference type="InterPro" id="IPR027417">
    <property type="entry name" value="P-loop_NTPase"/>
</dbReference>
<dbReference type="SUPFAM" id="SSF52540">
    <property type="entry name" value="P-loop containing nucleoside triphosphate hydrolases"/>
    <property type="match status" value="1"/>
</dbReference>
<name>A0A6I5MZ43_9BIFI</name>
<evidence type="ECO:0000256" key="4">
    <source>
        <dbReference type="ARBA" id="ARBA00022840"/>
    </source>
</evidence>
<feature type="region of interest" description="Disordered" evidence="6">
    <location>
        <begin position="246"/>
        <end position="288"/>
    </location>
</feature>
<proteinExistence type="inferred from homology"/>
<dbReference type="GO" id="GO:0016887">
    <property type="term" value="F:ATP hydrolysis activity"/>
    <property type="evidence" value="ECO:0007669"/>
    <property type="project" value="InterPro"/>
</dbReference>
<dbReference type="GO" id="GO:0015418">
    <property type="term" value="F:ABC-type quaternary ammonium compound transporting activity"/>
    <property type="evidence" value="ECO:0007669"/>
    <property type="project" value="UniProtKB-EC"/>
</dbReference>
<dbReference type="EMBL" id="VYSG01000001">
    <property type="protein sequence ID" value="NEG69918.1"/>
    <property type="molecule type" value="Genomic_DNA"/>
</dbReference>
<dbReference type="Proteomes" id="UP000469292">
    <property type="component" value="Unassembled WGS sequence"/>
</dbReference>
<dbReference type="PROSITE" id="PS50893">
    <property type="entry name" value="ABC_TRANSPORTER_2"/>
    <property type="match status" value="1"/>
</dbReference>
<gene>
    <name evidence="8" type="ORF">F6S87_04760</name>
</gene>
<dbReference type="Gene3D" id="3.40.50.300">
    <property type="entry name" value="P-loop containing nucleotide triphosphate hydrolases"/>
    <property type="match status" value="1"/>
</dbReference>
<dbReference type="PROSITE" id="PS00211">
    <property type="entry name" value="ABC_TRANSPORTER_1"/>
    <property type="match status" value="1"/>
</dbReference>
<evidence type="ECO:0000256" key="5">
    <source>
        <dbReference type="ARBA" id="ARBA00066388"/>
    </source>
</evidence>
<dbReference type="RefSeq" id="WP_163227425.1">
    <property type="nucleotide sequence ID" value="NZ_VYSG01000001.1"/>
</dbReference>
<feature type="domain" description="ABC transporter" evidence="7">
    <location>
        <begin position="2"/>
        <end position="236"/>
    </location>
</feature>
<keyword evidence="2" id="KW-0813">Transport</keyword>
<organism evidence="8 9">
    <name type="scientific">Bifidobacterium choloepi</name>
    <dbReference type="NCBI Taxonomy" id="2614131"/>
    <lineage>
        <taxon>Bacteria</taxon>
        <taxon>Bacillati</taxon>
        <taxon>Actinomycetota</taxon>
        <taxon>Actinomycetes</taxon>
        <taxon>Bifidobacteriales</taxon>
        <taxon>Bifidobacteriaceae</taxon>
        <taxon>Bifidobacterium</taxon>
    </lineage>
</organism>
<dbReference type="FunFam" id="3.40.50.300:FF:000425">
    <property type="entry name" value="Probable ABC transporter, ATP-binding subunit"/>
    <property type="match status" value="1"/>
</dbReference>
<keyword evidence="3" id="KW-0547">Nucleotide-binding</keyword>
<dbReference type="PANTHER" id="PTHR43117">
    <property type="entry name" value="OSMOPROTECTANT IMPORT ATP-BINDING PROTEIN OSMV"/>
    <property type="match status" value="1"/>
</dbReference>
<feature type="compositionally biased region" description="Basic residues" evidence="6">
    <location>
        <begin position="278"/>
        <end position="288"/>
    </location>
</feature>
<dbReference type="AlphaFoldDB" id="A0A6I5MZ43"/>
<evidence type="ECO:0000256" key="2">
    <source>
        <dbReference type="ARBA" id="ARBA00022448"/>
    </source>
</evidence>
<sequence>MIEFRHVIKRYDDSPVLNDVSLEVKDGEFFVLVGPSGGGKTTMLKMVNRLVEPDDGAVLVDGQDIAGQDMRRLRLSIGYVLQQGALFPNLTVAQNAALIPELNGWAPDKRTARVRDLLRQVDLDPDDYMDRLPEQLSGGEQQRVGIVRALAANPRIVLMDEPFSALDPIVRAQLQDLIKRLQHGTGTTVLFVTHDIDEALLLADRIAVIHDGSIAQVGSPAQVTDAPADGFVREFFAHRATDHAADRATDHATKHAVDHAAGHAGRTGRTSQDTGPAARRRPDHRGRL</sequence>
<comment type="similarity">
    <text evidence="1">Belongs to the ABC transporter superfamily.</text>
</comment>
<comment type="caution">
    <text evidence="8">The sequence shown here is derived from an EMBL/GenBank/DDBJ whole genome shotgun (WGS) entry which is preliminary data.</text>
</comment>
<keyword evidence="9" id="KW-1185">Reference proteome</keyword>